<dbReference type="Pfam" id="PF13522">
    <property type="entry name" value="GATase_6"/>
    <property type="match status" value="1"/>
</dbReference>
<keyword evidence="9" id="KW-1185">Reference proteome</keyword>
<evidence type="ECO:0000256" key="5">
    <source>
        <dbReference type="ARBA" id="ARBA00022737"/>
    </source>
</evidence>
<evidence type="ECO:0000313" key="9">
    <source>
        <dbReference type="Proteomes" id="UP000887581"/>
    </source>
</evidence>
<protein>
    <recommendedName>
        <fullName evidence="2">glutamine--fructose-6-phosphate transaminase (isomerizing)</fullName>
        <ecNumber evidence="2">2.6.1.16</ecNumber>
    </recommendedName>
</protein>
<sequence>MPFPEKIMDPEYRERRSVSNPQTFRDSSVFSLLVTVLILVPFLMKFGSTLSQLVVLWLLKPEKRLKVHSSIGPAPVVKGKIQSGFSKMCGIFAYLNFLTPRKRSEVIDILLKGLHRMEYRGYDSAGLAVDAEMDNTKTGSKVSLLKKVGKVSVLEDFIKGSQVCDDDIVYKTHCGIAHTRWATHGSPKDVNSHPQRSNSQNEFLVVHNGIITNYREVKEYLMKKGYEFESETDTEVIVKLIQHIANKCEGASFRQLVEATIQHLEGAFALAFKSNRFPGQLVATRRGSPLLIGIKTTGRLSTNHFPVFFSKARRFISSEYANESYVEPSVVIETGFKTSTPIRGREAPSEAAFQIFDYKEAEYFVASDASAIIEHTKQVIFLEDDDVAVIENGSLSIHRVKRGDEIPQIREVQNLTLELQQIMMGDFKTFMQKEIYEQPDSVVNTMRGRILDDCTVVLGGIKDYLLDIKRCRRLILVACGTSYHSALACRQIMEELTELPVVLELASDFLDRETPIFRDDVCFFISQSGETADTLNALRPAYTSQILSLVMFALTMSDDRISMRKRREDIINGLRQLPGYILNLIREVLKLDGEVLEIAKKIYKERSLLIMGRGYNFATCLEGALKIKELSYMHCEGIMSGELKHGPLAMVDKNRSIVMVICSDNVYNKSLNALEQVLARDGDPIIIADSDVPENDLKGRHSVLRVPKTVDCIQNVLTVIPLQLLSYHVAELKELNVDRPRNLAKSVTVE</sequence>
<dbReference type="Gene3D" id="3.40.50.10490">
    <property type="entry name" value="Glucose-6-phosphate isomerase like protein, domain 1"/>
    <property type="match status" value="3"/>
</dbReference>
<feature type="domain" description="Glutamine amidotransferase type-2" evidence="7">
    <location>
        <begin position="89"/>
        <end position="393"/>
    </location>
</feature>
<feature type="domain" description="SIS" evidence="8">
    <location>
        <begin position="464"/>
        <end position="594"/>
    </location>
</feature>
<keyword evidence="6" id="KW-0315">Glutamine amidotransferase</keyword>
<keyword evidence="3" id="KW-0032">Aminotransferase</keyword>
<dbReference type="SUPFAM" id="SSF56235">
    <property type="entry name" value="N-terminal nucleophile aminohydrolases (Ntn hydrolases)"/>
    <property type="match status" value="1"/>
</dbReference>
<dbReference type="Proteomes" id="UP000887581">
    <property type="component" value="Unplaced"/>
</dbReference>
<dbReference type="InterPro" id="IPR017932">
    <property type="entry name" value="GATase_2_dom"/>
</dbReference>
<keyword evidence="4" id="KW-0808">Transferase</keyword>
<evidence type="ECO:0000256" key="2">
    <source>
        <dbReference type="ARBA" id="ARBA00012916"/>
    </source>
</evidence>
<dbReference type="PROSITE" id="PS51464">
    <property type="entry name" value="SIS"/>
    <property type="match status" value="2"/>
</dbReference>
<dbReference type="GO" id="GO:0046349">
    <property type="term" value="P:amino sugar biosynthetic process"/>
    <property type="evidence" value="ECO:0007669"/>
    <property type="project" value="UniProtKB-ARBA"/>
</dbReference>
<evidence type="ECO:0000259" key="8">
    <source>
        <dbReference type="PROSITE" id="PS51464"/>
    </source>
</evidence>
<accession>A0A915PIM7</accession>
<dbReference type="InterPro" id="IPR029055">
    <property type="entry name" value="Ntn_hydrolases_N"/>
</dbReference>
<dbReference type="InterPro" id="IPR035466">
    <property type="entry name" value="GlmS/AgaS_SIS"/>
</dbReference>
<dbReference type="PROSITE" id="PS51278">
    <property type="entry name" value="GATASE_TYPE_2"/>
    <property type="match status" value="1"/>
</dbReference>
<reference evidence="10" key="1">
    <citation type="submission" date="2022-11" db="UniProtKB">
        <authorList>
            <consortium name="WormBaseParasite"/>
        </authorList>
    </citation>
    <scope>IDENTIFICATION</scope>
</reference>
<dbReference type="PANTHER" id="PTHR10937:SF0">
    <property type="entry name" value="GLUTAMINE--FRUCTOSE-6-PHOSPHATE TRANSAMINASE (ISOMERIZING)"/>
    <property type="match status" value="1"/>
</dbReference>
<dbReference type="AlphaFoldDB" id="A0A915PIM7"/>
<dbReference type="InterPro" id="IPR001347">
    <property type="entry name" value="SIS_dom"/>
</dbReference>
<dbReference type="GO" id="GO:0006047">
    <property type="term" value="P:UDP-N-acetylglucosamine metabolic process"/>
    <property type="evidence" value="ECO:0007669"/>
    <property type="project" value="TreeGrafter"/>
</dbReference>
<dbReference type="Pfam" id="PF01380">
    <property type="entry name" value="SIS"/>
    <property type="match status" value="2"/>
</dbReference>
<dbReference type="Gene3D" id="3.60.20.10">
    <property type="entry name" value="Glutamine Phosphoribosylpyrophosphate, subunit 1, domain 1"/>
    <property type="match status" value="1"/>
</dbReference>
<dbReference type="EC" id="2.6.1.16" evidence="2"/>
<dbReference type="InterPro" id="IPR035490">
    <property type="entry name" value="GlmS/FrlB_SIS"/>
</dbReference>
<evidence type="ECO:0000259" key="7">
    <source>
        <dbReference type="PROSITE" id="PS51278"/>
    </source>
</evidence>
<proteinExistence type="predicted"/>
<dbReference type="GO" id="GO:0097367">
    <property type="term" value="F:carbohydrate derivative binding"/>
    <property type="evidence" value="ECO:0007669"/>
    <property type="project" value="InterPro"/>
</dbReference>
<evidence type="ECO:0000256" key="4">
    <source>
        <dbReference type="ARBA" id="ARBA00022679"/>
    </source>
</evidence>
<organism evidence="9 10">
    <name type="scientific">Setaria digitata</name>
    <dbReference type="NCBI Taxonomy" id="48799"/>
    <lineage>
        <taxon>Eukaryota</taxon>
        <taxon>Metazoa</taxon>
        <taxon>Ecdysozoa</taxon>
        <taxon>Nematoda</taxon>
        <taxon>Chromadorea</taxon>
        <taxon>Rhabditida</taxon>
        <taxon>Spirurina</taxon>
        <taxon>Spiruromorpha</taxon>
        <taxon>Filarioidea</taxon>
        <taxon>Setariidae</taxon>
        <taxon>Setaria</taxon>
    </lineage>
</organism>
<dbReference type="GO" id="GO:0004360">
    <property type="term" value="F:glutamine-fructose-6-phosphate transaminase (isomerizing) activity"/>
    <property type="evidence" value="ECO:0007669"/>
    <property type="project" value="UniProtKB-EC"/>
</dbReference>
<dbReference type="InterPro" id="IPR047084">
    <property type="entry name" value="GFAT_N"/>
</dbReference>
<dbReference type="FunFam" id="3.40.50.10490:FF:000002">
    <property type="entry name" value="Glutamine--fructose-6-phosphate aminotransferase [isomerizing]"/>
    <property type="match status" value="1"/>
</dbReference>
<evidence type="ECO:0000256" key="1">
    <source>
        <dbReference type="ARBA" id="ARBA00001031"/>
    </source>
</evidence>
<name>A0A915PIM7_9BILA</name>
<dbReference type="GO" id="GO:0006487">
    <property type="term" value="P:protein N-linked glycosylation"/>
    <property type="evidence" value="ECO:0007669"/>
    <property type="project" value="TreeGrafter"/>
</dbReference>
<dbReference type="CDD" id="cd05009">
    <property type="entry name" value="SIS_GlmS_GlmD_2"/>
    <property type="match status" value="1"/>
</dbReference>
<evidence type="ECO:0000256" key="6">
    <source>
        <dbReference type="ARBA" id="ARBA00022962"/>
    </source>
</evidence>
<dbReference type="PANTHER" id="PTHR10937">
    <property type="entry name" value="GLUCOSAMINE--FRUCTOSE-6-PHOSPHATE AMINOTRANSFERASE, ISOMERIZING"/>
    <property type="match status" value="1"/>
</dbReference>
<dbReference type="CDD" id="cd00714">
    <property type="entry name" value="GFAT"/>
    <property type="match status" value="1"/>
</dbReference>
<dbReference type="SUPFAM" id="SSF53697">
    <property type="entry name" value="SIS domain"/>
    <property type="match status" value="1"/>
</dbReference>
<evidence type="ECO:0000313" key="10">
    <source>
        <dbReference type="WBParaSite" id="sdigi.contig10.g1092.t1"/>
    </source>
</evidence>
<dbReference type="WBParaSite" id="sdigi.contig10.g1092.t1">
    <property type="protein sequence ID" value="sdigi.contig10.g1092.t1"/>
    <property type="gene ID" value="sdigi.contig10.g1092"/>
</dbReference>
<dbReference type="GO" id="GO:0006002">
    <property type="term" value="P:fructose 6-phosphate metabolic process"/>
    <property type="evidence" value="ECO:0007669"/>
    <property type="project" value="TreeGrafter"/>
</dbReference>
<comment type="catalytic activity">
    <reaction evidence="1">
        <text>D-fructose 6-phosphate + L-glutamine = D-glucosamine 6-phosphate + L-glutamate</text>
        <dbReference type="Rhea" id="RHEA:13237"/>
        <dbReference type="ChEBI" id="CHEBI:29985"/>
        <dbReference type="ChEBI" id="CHEBI:58359"/>
        <dbReference type="ChEBI" id="CHEBI:58725"/>
        <dbReference type="ChEBI" id="CHEBI:61527"/>
        <dbReference type="EC" id="2.6.1.16"/>
    </reaction>
</comment>
<dbReference type="CDD" id="cd05008">
    <property type="entry name" value="SIS_GlmS_GlmD_1"/>
    <property type="match status" value="1"/>
</dbReference>
<evidence type="ECO:0000256" key="3">
    <source>
        <dbReference type="ARBA" id="ARBA00022576"/>
    </source>
</evidence>
<keyword evidence="5" id="KW-0677">Repeat</keyword>
<dbReference type="InterPro" id="IPR046348">
    <property type="entry name" value="SIS_dom_sf"/>
</dbReference>
<feature type="domain" description="SIS" evidence="8">
    <location>
        <begin position="598"/>
        <end position="740"/>
    </location>
</feature>